<proteinExistence type="predicted"/>
<evidence type="ECO:0000313" key="1">
    <source>
        <dbReference type="EMBL" id="EFV01916.1"/>
    </source>
</evidence>
<dbReference type="InterPro" id="IPR018597">
    <property type="entry name" value="Phage_Tuc2009_YjcQ"/>
</dbReference>
<evidence type="ECO:0008006" key="3">
    <source>
        <dbReference type="Google" id="ProtNLM"/>
    </source>
</evidence>
<evidence type="ECO:0000313" key="2">
    <source>
        <dbReference type="Proteomes" id="UP000004754"/>
    </source>
</evidence>
<dbReference type="Gene3D" id="1.10.10.10">
    <property type="entry name" value="Winged helix-like DNA-binding domain superfamily/Winged helix DNA-binding domain"/>
    <property type="match status" value="1"/>
</dbReference>
<name>E6MH26_9FIRM</name>
<accession>E6MH26</accession>
<dbReference type="InterPro" id="IPR036390">
    <property type="entry name" value="WH_DNA-bd_sf"/>
</dbReference>
<dbReference type="AlphaFoldDB" id="E6MH26"/>
<dbReference type="eggNOG" id="ENOG5032YTQ">
    <property type="taxonomic scope" value="Bacteria"/>
</dbReference>
<dbReference type="RefSeq" id="WP_006598733.1">
    <property type="nucleotide sequence ID" value="NZ_GL622359.1"/>
</dbReference>
<keyword evidence="2" id="KW-1185">Reference proteome</keyword>
<reference evidence="1 2" key="1">
    <citation type="submission" date="2010-12" db="EMBL/GenBank/DDBJ databases">
        <authorList>
            <person name="Muzny D."/>
            <person name="Qin X."/>
            <person name="Deng J."/>
            <person name="Jiang H."/>
            <person name="Liu Y."/>
            <person name="Qu J."/>
            <person name="Song X.-Z."/>
            <person name="Zhang L."/>
            <person name="Thornton R."/>
            <person name="Coyle M."/>
            <person name="Francisco L."/>
            <person name="Jackson L."/>
            <person name="Javaid M."/>
            <person name="Korchina V."/>
            <person name="Kovar C."/>
            <person name="Mata R."/>
            <person name="Mathew T."/>
            <person name="Ngo R."/>
            <person name="Nguyen L."/>
            <person name="Nguyen N."/>
            <person name="Okwuonu G."/>
            <person name="Ongeri F."/>
            <person name="Pham C."/>
            <person name="Simmons D."/>
            <person name="Wilczek-Boney K."/>
            <person name="Hale W."/>
            <person name="Jakkamsetti A."/>
            <person name="Pham P."/>
            <person name="Ruth R."/>
            <person name="San Lucas F."/>
            <person name="Warren J."/>
            <person name="Zhang J."/>
            <person name="Zhao Z."/>
            <person name="Zhou C."/>
            <person name="Zhu D."/>
            <person name="Lee S."/>
            <person name="Bess C."/>
            <person name="Blankenburg K."/>
            <person name="Forbes L."/>
            <person name="Fu Q."/>
            <person name="Gubbala S."/>
            <person name="Hirani K."/>
            <person name="Jayaseelan J.C."/>
            <person name="Lara F."/>
            <person name="Munidasa M."/>
            <person name="Palculict T."/>
            <person name="Patil S."/>
            <person name="Pu L.-L."/>
            <person name="Saada N."/>
            <person name="Tang L."/>
            <person name="Weissenberger G."/>
            <person name="Zhu Y."/>
            <person name="Hemphill L."/>
            <person name="Shang Y."/>
            <person name="Youmans B."/>
            <person name="Ayvaz T."/>
            <person name="Ross M."/>
            <person name="Santibanez J."/>
            <person name="Aqrawi P."/>
            <person name="Gross S."/>
            <person name="Joshi V."/>
            <person name="Fowler G."/>
            <person name="Nazareth L."/>
            <person name="Reid J."/>
            <person name="Worley K."/>
            <person name="Petrosino J."/>
            <person name="Highlander S."/>
            <person name="Gibbs R."/>
        </authorList>
    </citation>
    <scope>NUCLEOTIDE SEQUENCE [LARGE SCALE GENOMIC DNA]</scope>
    <source>
        <strain evidence="1 2">ATCC 23263</strain>
    </source>
</reference>
<dbReference type="HOGENOM" id="CLU_2957105_0_0_9"/>
<dbReference type="SUPFAM" id="SSF46785">
    <property type="entry name" value="Winged helix' DNA-binding domain"/>
    <property type="match status" value="1"/>
</dbReference>
<dbReference type="EMBL" id="AEQN01000016">
    <property type="protein sequence ID" value="EFV01916.1"/>
    <property type="molecule type" value="Genomic_DNA"/>
</dbReference>
<dbReference type="InterPro" id="IPR036388">
    <property type="entry name" value="WH-like_DNA-bd_sf"/>
</dbReference>
<gene>
    <name evidence="1" type="ORF">HMP0721_1310</name>
</gene>
<protein>
    <recommendedName>
        <fullName evidence="3">YjcQ protein</fullName>
    </recommendedName>
</protein>
<dbReference type="Proteomes" id="UP000004754">
    <property type="component" value="Unassembled WGS sequence"/>
</dbReference>
<organism evidence="1 2">
    <name type="scientific">Pseudoramibacter alactolyticus ATCC 23263</name>
    <dbReference type="NCBI Taxonomy" id="887929"/>
    <lineage>
        <taxon>Bacteria</taxon>
        <taxon>Bacillati</taxon>
        <taxon>Bacillota</taxon>
        <taxon>Clostridia</taxon>
        <taxon>Eubacteriales</taxon>
        <taxon>Eubacteriaceae</taxon>
        <taxon>Pseudoramibacter</taxon>
    </lineage>
</organism>
<comment type="caution">
    <text evidence="1">The sequence shown here is derived from an EMBL/GenBank/DDBJ whole genome shotgun (WGS) entry which is preliminary data.</text>
</comment>
<dbReference type="STRING" id="887929.HMP0721_1310"/>
<dbReference type="Pfam" id="PF09639">
    <property type="entry name" value="YjcQ"/>
    <property type="match status" value="1"/>
</dbReference>
<sequence>MSTSFKIIYRILSILEKSMNYPEFDPDSISAKTLGVSEERWRLCIQMMADDGYVTDVQI</sequence>